<keyword evidence="3" id="KW-1185">Reference proteome</keyword>
<proteinExistence type="predicted"/>
<dbReference type="OrthoDB" id="432234at2759"/>
<dbReference type="SUPFAM" id="SSF52540">
    <property type="entry name" value="P-loop containing nucleoside triphosphate hydrolases"/>
    <property type="match status" value="1"/>
</dbReference>
<evidence type="ECO:0008006" key="4">
    <source>
        <dbReference type="Google" id="ProtNLM"/>
    </source>
</evidence>
<evidence type="ECO:0000313" key="2">
    <source>
        <dbReference type="EMBL" id="KDR70820.1"/>
    </source>
</evidence>
<protein>
    <recommendedName>
        <fullName evidence="4">ATP-dependent DNA helicase</fullName>
    </recommendedName>
</protein>
<evidence type="ECO:0000313" key="3">
    <source>
        <dbReference type="Proteomes" id="UP000027222"/>
    </source>
</evidence>
<keyword evidence="1" id="KW-1133">Transmembrane helix</keyword>
<feature type="transmembrane region" description="Helical" evidence="1">
    <location>
        <begin position="130"/>
        <end position="151"/>
    </location>
</feature>
<keyword evidence="1" id="KW-0472">Membrane</keyword>
<dbReference type="InterPro" id="IPR027417">
    <property type="entry name" value="P-loop_NTPase"/>
</dbReference>
<dbReference type="EMBL" id="KL142395">
    <property type="protein sequence ID" value="KDR70820.1"/>
    <property type="molecule type" value="Genomic_DNA"/>
</dbReference>
<dbReference type="Proteomes" id="UP000027222">
    <property type="component" value="Unassembled WGS sequence"/>
</dbReference>
<keyword evidence="1" id="KW-0812">Transmembrane</keyword>
<dbReference type="HOGENOM" id="CLU_001613_2_0_1"/>
<dbReference type="Gene3D" id="3.40.50.300">
    <property type="entry name" value="P-loop containing nucleotide triphosphate hydrolases"/>
    <property type="match status" value="1"/>
</dbReference>
<dbReference type="AlphaFoldDB" id="A0A067SIQ3"/>
<name>A0A067SIQ3_GALM3</name>
<gene>
    <name evidence="2" type="ORF">GALMADRAFT_75566</name>
</gene>
<feature type="non-terminal residue" evidence="2">
    <location>
        <position position="202"/>
    </location>
</feature>
<reference evidence="3" key="1">
    <citation type="journal article" date="2014" name="Proc. Natl. Acad. Sci. U.S.A.">
        <title>Extensive sampling of basidiomycete genomes demonstrates inadequacy of the white-rot/brown-rot paradigm for wood decay fungi.</title>
        <authorList>
            <person name="Riley R."/>
            <person name="Salamov A.A."/>
            <person name="Brown D.W."/>
            <person name="Nagy L.G."/>
            <person name="Floudas D."/>
            <person name="Held B.W."/>
            <person name="Levasseur A."/>
            <person name="Lombard V."/>
            <person name="Morin E."/>
            <person name="Otillar R."/>
            <person name="Lindquist E.A."/>
            <person name="Sun H."/>
            <person name="LaButti K.M."/>
            <person name="Schmutz J."/>
            <person name="Jabbour D."/>
            <person name="Luo H."/>
            <person name="Baker S.E."/>
            <person name="Pisabarro A.G."/>
            <person name="Walton J.D."/>
            <person name="Blanchette R.A."/>
            <person name="Henrissat B."/>
            <person name="Martin F."/>
            <person name="Cullen D."/>
            <person name="Hibbett D.S."/>
            <person name="Grigoriev I.V."/>
        </authorList>
    </citation>
    <scope>NUCLEOTIDE SEQUENCE [LARGE SCALE GENOMIC DNA]</scope>
    <source>
        <strain evidence="3">CBS 339.88</strain>
    </source>
</reference>
<sequence>MKSGNEWRASVGIKRQDAIQERITSKIRNSQSQNCPETIGQPNVVKVVGLSELESGQVKRQEDNMIDTISAEFLLNEEQDRAFRIAASHIVNRTADKLKMYIGGMAGTGKTRALKAIAALLERRGESRRLLIMAPTGTAAALLGGSTYHYILGMREGDDSSISQRILAAVKERMEGVDFVFFDEVSMLSCFDLYRICERIAL</sequence>
<evidence type="ECO:0000256" key="1">
    <source>
        <dbReference type="SAM" id="Phobius"/>
    </source>
</evidence>
<accession>A0A067SIQ3</accession>
<dbReference type="PANTHER" id="PTHR47642">
    <property type="entry name" value="ATP-DEPENDENT DNA HELICASE"/>
    <property type="match status" value="1"/>
</dbReference>
<organism evidence="2 3">
    <name type="scientific">Galerina marginata (strain CBS 339.88)</name>
    <dbReference type="NCBI Taxonomy" id="685588"/>
    <lineage>
        <taxon>Eukaryota</taxon>
        <taxon>Fungi</taxon>
        <taxon>Dikarya</taxon>
        <taxon>Basidiomycota</taxon>
        <taxon>Agaricomycotina</taxon>
        <taxon>Agaricomycetes</taxon>
        <taxon>Agaricomycetidae</taxon>
        <taxon>Agaricales</taxon>
        <taxon>Agaricineae</taxon>
        <taxon>Strophariaceae</taxon>
        <taxon>Galerina</taxon>
    </lineage>
</organism>
<dbReference type="Pfam" id="PF13245">
    <property type="entry name" value="AAA_19"/>
    <property type="match status" value="1"/>
</dbReference>
<dbReference type="InterPro" id="IPR051055">
    <property type="entry name" value="PIF1_helicase"/>
</dbReference>